<dbReference type="GO" id="GO:0016054">
    <property type="term" value="P:organic acid catabolic process"/>
    <property type="evidence" value="ECO:0007669"/>
    <property type="project" value="UniProtKB-ARBA"/>
</dbReference>
<evidence type="ECO:0000256" key="3">
    <source>
        <dbReference type="ARBA" id="ARBA00023027"/>
    </source>
</evidence>
<dbReference type="GO" id="GO:0050661">
    <property type="term" value="F:NADP binding"/>
    <property type="evidence" value="ECO:0007669"/>
    <property type="project" value="InterPro"/>
</dbReference>
<name>A0AB39BKP3_9MICO</name>
<dbReference type="Pfam" id="PF14833">
    <property type="entry name" value="NAD_binding_11"/>
    <property type="match status" value="1"/>
</dbReference>
<reference evidence="7" key="1">
    <citation type="submission" date="2024-05" db="EMBL/GenBank/DDBJ databases">
        <title>Herbiconiux sp. A18JL235.</title>
        <authorList>
            <person name="Zhang G."/>
        </authorList>
    </citation>
    <scope>NUCLEOTIDE SEQUENCE</scope>
    <source>
        <strain evidence="7">A18JL235</strain>
    </source>
</reference>
<dbReference type="InterPro" id="IPR008927">
    <property type="entry name" value="6-PGluconate_DH-like_C_sf"/>
</dbReference>
<dbReference type="InterPro" id="IPR013328">
    <property type="entry name" value="6PGD_dom2"/>
</dbReference>
<evidence type="ECO:0000313" key="7">
    <source>
        <dbReference type="EMBL" id="XDI06747.1"/>
    </source>
</evidence>
<gene>
    <name evidence="7" type="ORF">ABFY20_06490</name>
</gene>
<dbReference type="PIRSF" id="PIRSF000103">
    <property type="entry name" value="HIBADH"/>
    <property type="match status" value="1"/>
</dbReference>
<feature type="domain" description="6-phosphogluconate dehydrogenase NADP-binding" evidence="5">
    <location>
        <begin position="9"/>
        <end position="165"/>
    </location>
</feature>
<dbReference type="PANTHER" id="PTHR22981">
    <property type="entry name" value="3-HYDROXYISOBUTYRATE DEHYDROGENASE-RELATED"/>
    <property type="match status" value="1"/>
</dbReference>
<evidence type="ECO:0000256" key="4">
    <source>
        <dbReference type="PIRSR" id="PIRSR000103-1"/>
    </source>
</evidence>
<dbReference type="Pfam" id="PF03446">
    <property type="entry name" value="NAD_binding_2"/>
    <property type="match status" value="1"/>
</dbReference>
<dbReference type="PANTHER" id="PTHR22981:SF7">
    <property type="entry name" value="3-HYDROXYISOBUTYRATE DEHYDROGENASE, MITOCHONDRIAL"/>
    <property type="match status" value="1"/>
</dbReference>
<dbReference type="SUPFAM" id="SSF51735">
    <property type="entry name" value="NAD(P)-binding Rossmann-fold domains"/>
    <property type="match status" value="1"/>
</dbReference>
<comment type="similarity">
    <text evidence="1">Belongs to the HIBADH-related family.</text>
</comment>
<feature type="domain" description="3-hydroxyisobutyrate dehydrogenase-like NAD-binding" evidence="6">
    <location>
        <begin position="173"/>
        <end position="294"/>
    </location>
</feature>
<protein>
    <submittedName>
        <fullName evidence="7">NAD(P)-dependent oxidoreductase</fullName>
        <ecNumber evidence="7">1.1.-.-</ecNumber>
    </submittedName>
</protein>
<accession>A0AB39BKP3</accession>
<organism evidence="7">
    <name type="scientific">Herbiconiux sp. A18JL235</name>
    <dbReference type="NCBI Taxonomy" id="3152363"/>
    <lineage>
        <taxon>Bacteria</taxon>
        <taxon>Bacillati</taxon>
        <taxon>Actinomycetota</taxon>
        <taxon>Actinomycetes</taxon>
        <taxon>Micrococcales</taxon>
        <taxon>Microbacteriaceae</taxon>
        <taxon>Herbiconiux</taxon>
    </lineage>
</organism>
<dbReference type="PROSITE" id="PS00895">
    <property type="entry name" value="3_HYDROXYISOBUT_DH"/>
    <property type="match status" value="1"/>
</dbReference>
<dbReference type="Gene3D" id="1.10.1040.10">
    <property type="entry name" value="N-(1-d-carboxylethyl)-l-norvaline Dehydrogenase, domain 2"/>
    <property type="match status" value="1"/>
</dbReference>
<evidence type="ECO:0000256" key="2">
    <source>
        <dbReference type="ARBA" id="ARBA00023002"/>
    </source>
</evidence>
<sequence length="303" mass="30905">MSDVTRPVVAFIGLGNMGSPMAERLVTAGYHVIGSDVAEAARERLVAAGGESAESAADAVSRADLVILMLPNSAIVEAVVTGGDSEGGGVLAVARPGTLFVDMSSSEPLRTRALAETVAAGGARLIDAPVSGGVKGAVAGTLTIMVGGAEADLADAQGVLEVLGKPALVGPVGAGHALKAINNLMSAAHLWVTSEAMLTGIAFGLDPNVMLDAINTSSGRSGSTQLKWPNFIVGETYDSGFGLALMLKDMRIATGLAESLGVPHTLSDRAVEHWTTADAELGVGADHTEVARWLRQQEKENKS</sequence>
<evidence type="ECO:0000259" key="5">
    <source>
        <dbReference type="Pfam" id="PF03446"/>
    </source>
</evidence>
<dbReference type="EMBL" id="CP162511">
    <property type="protein sequence ID" value="XDI06747.1"/>
    <property type="molecule type" value="Genomic_DNA"/>
</dbReference>
<dbReference type="AlphaFoldDB" id="A0AB39BKP3"/>
<dbReference type="RefSeq" id="WP_368499125.1">
    <property type="nucleotide sequence ID" value="NZ_CP162511.1"/>
</dbReference>
<dbReference type="GO" id="GO:0051287">
    <property type="term" value="F:NAD binding"/>
    <property type="evidence" value="ECO:0007669"/>
    <property type="project" value="InterPro"/>
</dbReference>
<dbReference type="Gene3D" id="3.40.50.720">
    <property type="entry name" value="NAD(P)-binding Rossmann-like Domain"/>
    <property type="match status" value="1"/>
</dbReference>
<dbReference type="InterPro" id="IPR036291">
    <property type="entry name" value="NAD(P)-bd_dom_sf"/>
</dbReference>
<dbReference type="InterPro" id="IPR015815">
    <property type="entry name" value="HIBADH-related"/>
</dbReference>
<evidence type="ECO:0000256" key="1">
    <source>
        <dbReference type="ARBA" id="ARBA00009080"/>
    </source>
</evidence>
<dbReference type="SUPFAM" id="SSF48179">
    <property type="entry name" value="6-phosphogluconate dehydrogenase C-terminal domain-like"/>
    <property type="match status" value="1"/>
</dbReference>
<proteinExistence type="inferred from homology"/>
<dbReference type="EC" id="1.1.-.-" evidence="7"/>
<dbReference type="InterPro" id="IPR029154">
    <property type="entry name" value="HIBADH-like_NADP-bd"/>
</dbReference>
<keyword evidence="2 7" id="KW-0560">Oxidoreductase</keyword>
<dbReference type="GO" id="GO:0016616">
    <property type="term" value="F:oxidoreductase activity, acting on the CH-OH group of donors, NAD or NADP as acceptor"/>
    <property type="evidence" value="ECO:0007669"/>
    <property type="project" value="TreeGrafter"/>
</dbReference>
<dbReference type="InterPro" id="IPR002204">
    <property type="entry name" value="3-OH-isobutyrate_DH-rel_CS"/>
</dbReference>
<feature type="active site" evidence="4">
    <location>
        <position position="179"/>
    </location>
</feature>
<dbReference type="InterPro" id="IPR006115">
    <property type="entry name" value="6PGDH_NADP-bd"/>
</dbReference>
<evidence type="ECO:0000259" key="6">
    <source>
        <dbReference type="Pfam" id="PF14833"/>
    </source>
</evidence>
<keyword evidence="3" id="KW-0520">NAD</keyword>